<evidence type="ECO:0000256" key="4">
    <source>
        <dbReference type="SAM" id="SignalP"/>
    </source>
</evidence>
<organism evidence="7 8">
    <name type="scientific">Acrobeloides nanus</name>
    <dbReference type="NCBI Taxonomy" id="290746"/>
    <lineage>
        <taxon>Eukaryota</taxon>
        <taxon>Metazoa</taxon>
        <taxon>Ecdysozoa</taxon>
        <taxon>Nematoda</taxon>
        <taxon>Chromadorea</taxon>
        <taxon>Rhabditida</taxon>
        <taxon>Tylenchina</taxon>
        <taxon>Cephalobomorpha</taxon>
        <taxon>Cephaloboidea</taxon>
        <taxon>Cephalobidae</taxon>
        <taxon>Acrobeloides</taxon>
    </lineage>
</organism>
<evidence type="ECO:0000259" key="6">
    <source>
        <dbReference type="SMART" id="SM00329"/>
    </source>
</evidence>
<evidence type="ECO:0000259" key="5">
    <source>
        <dbReference type="SMART" id="SM00328"/>
    </source>
</evidence>
<feature type="domain" description="Lipid-binding serum glycoprotein C-terminal" evidence="6">
    <location>
        <begin position="679"/>
        <end position="931"/>
    </location>
</feature>
<dbReference type="Gene3D" id="3.15.10.10">
    <property type="entry name" value="Bactericidal permeability-increasing protein, domain 1"/>
    <property type="match status" value="1"/>
</dbReference>
<evidence type="ECO:0000256" key="2">
    <source>
        <dbReference type="ARBA" id="ARBA00023157"/>
    </source>
</evidence>
<feature type="region of interest" description="Disordered" evidence="3">
    <location>
        <begin position="88"/>
        <end position="127"/>
    </location>
</feature>
<evidence type="ECO:0000313" key="8">
    <source>
        <dbReference type="WBParaSite" id="ACRNAN_scaffold1059.g8946.t1"/>
    </source>
</evidence>
<dbReference type="PANTHER" id="PTHR10504">
    <property type="entry name" value="BACTERICIDAL PERMEABILITY-INCREASING BPI PROTEIN-RELATED"/>
    <property type="match status" value="1"/>
</dbReference>
<dbReference type="WBParaSite" id="ACRNAN_scaffold1059.g8946.t1">
    <property type="protein sequence ID" value="ACRNAN_scaffold1059.g8946.t1"/>
    <property type="gene ID" value="ACRNAN_scaffold1059.g8946"/>
</dbReference>
<dbReference type="Pfam" id="PF01273">
    <property type="entry name" value="LBP_BPI_CETP"/>
    <property type="match status" value="1"/>
</dbReference>
<feature type="domain" description="Lipid-binding serum glycoprotein N-terminal" evidence="5">
    <location>
        <begin position="192"/>
        <end position="423"/>
    </location>
</feature>
<proteinExistence type="inferred from homology"/>
<keyword evidence="2" id="KW-1015">Disulfide bond</keyword>
<dbReference type="InterPro" id="IPR017942">
    <property type="entry name" value="Lipid-bd_serum_glycop_N"/>
</dbReference>
<dbReference type="Proteomes" id="UP000887540">
    <property type="component" value="Unplaced"/>
</dbReference>
<accession>A0A914CI18</accession>
<evidence type="ECO:0000256" key="1">
    <source>
        <dbReference type="ARBA" id="ARBA00007292"/>
    </source>
</evidence>
<dbReference type="Gene3D" id="3.15.20.10">
    <property type="entry name" value="Bactericidal permeability-increasing protein, domain 2"/>
    <property type="match status" value="1"/>
</dbReference>
<dbReference type="GO" id="GO:0005615">
    <property type="term" value="C:extracellular space"/>
    <property type="evidence" value="ECO:0007669"/>
    <property type="project" value="TreeGrafter"/>
</dbReference>
<keyword evidence="7" id="KW-1185">Reference proteome</keyword>
<dbReference type="AlphaFoldDB" id="A0A914CI18"/>
<dbReference type="InterPro" id="IPR032942">
    <property type="entry name" value="BPI/LBP/Plunc"/>
</dbReference>
<keyword evidence="4" id="KW-0732">Signal</keyword>
<feature type="region of interest" description="Disordered" evidence="3">
    <location>
        <begin position="452"/>
        <end position="534"/>
    </location>
</feature>
<dbReference type="SMART" id="SM00328">
    <property type="entry name" value="BPI1"/>
    <property type="match status" value="1"/>
</dbReference>
<name>A0A914CI18_9BILA</name>
<comment type="similarity">
    <text evidence="1">Belongs to the BPI/LBP/Plunc superfamily. BPI/LBP family.</text>
</comment>
<feature type="signal peptide" evidence="4">
    <location>
        <begin position="1"/>
        <end position="19"/>
    </location>
</feature>
<sequence>MRLLVIWLTLCVAVVFPQAAPYRPQQIYYAAAPAQRPLAQGYTTDQRAQTNVRQSYAPNPPVYAPGAYGVQPQANYVSKAAPASQSYYNTNAGTHSGGSPPRPTLVQGGSAAAQNPQGTVVGTPARPTPLRAPLAPQTQANGGVISRPSTSLAVARPRSRAHAVCTASSPANCDYNPALAGGDCNLPGLKARINARGFQYASELISPILDQEIKKAKIPTIKQCIPQVNGCIIVYNLYVSRYRCPQRVAIYPSCPNRIVVAVQNLDIGVTGNLGGQINILVPIPLSGVIQVNAHQVSLTVELVINCDASGCPSIGVANCHVDVGYLDVCIENGGIIGDLANNYFRGQISKQVKQMLPGQVCAQLPAIINEKINGQLGNIPKSIPLSQMLQVVQGIIGMNKPKSGGDHCNRAPCLAANKVSGTDVLPPPTSDSATTMGLELGDAGVDELGLSTDEETTQSSASYPPHAVPPPRPRTSAEKSNGAKNNTAGTYRQRVVRVLSSGGNKERPHPVYTTYLANSGRRTRSDSRQVQDSRVRQRFAPTLRFATRIKRHPQQLPAALTKVNNPRVNQSSLIPPPRPKLHAAVSATCAAVPGGSEDNPCAGCPGAGAEPDPLESISMITQYLDMSKLNDIYLDIGVKETYATCGTSGGFVVGLKGEFSVGGRGGTPFCPSPLNFPSPTGDNMGEILISDYTVNSLFYAMHQKEFLSVRLTPETPKIGELLKTTCSEGEDYDFDDTEVETDESPSRRRRRHDIVGKLRSKRQDAGNLADLGICLGDLLPAIREKYPNEKLIINIRTVRAPSVVLSSRSGGSATLDILVDANICIQSSNKCVGTIRVGAVAVITVNTQCPGRIQGSLEIPTLQLSDPDGALGLPQDALDNLGSLGKELVQKAGNDALQKGIPISLPSNTGLPINFINPTFRIVDRGLWATADFSISPSLISQLTGGGGIGLGGVCARQKSFLKRTDKSMTELKILFFLLAAFICPK</sequence>
<dbReference type="SUPFAM" id="SSF55394">
    <property type="entry name" value="Bactericidal permeability-increasing protein, BPI"/>
    <property type="match status" value="2"/>
</dbReference>
<dbReference type="SMART" id="SM00329">
    <property type="entry name" value="BPI2"/>
    <property type="match status" value="1"/>
</dbReference>
<evidence type="ECO:0000256" key="3">
    <source>
        <dbReference type="SAM" id="MobiDB-lite"/>
    </source>
</evidence>
<reference evidence="8" key="1">
    <citation type="submission" date="2022-11" db="UniProtKB">
        <authorList>
            <consortium name="WormBaseParasite"/>
        </authorList>
    </citation>
    <scope>IDENTIFICATION</scope>
</reference>
<feature type="compositionally biased region" description="Basic and acidic residues" evidence="3">
    <location>
        <begin position="523"/>
        <end position="534"/>
    </location>
</feature>
<feature type="compositionally biased region" description="Polar residues" evidence="3">
    <location>
        <begin position="478"/>
        <end position="490"/>
    </location>
</feature>
<dbReference type="Pfam" id="PF02886">
    <property type="entry name" value="LBP_BPI_CETP_C"/>
    <property type="match status" value="1"/>
</dbReference>
<dbReference type="PANTHER" id="PTHR10504:SF144">
    <property type="entry name" value="BPI1 DOMAIN-CONTAINING PROTEIN"/>
    <property type="match status" value="1"/>
</dbReference>
<feature type="chain" id="PRO_5037895336" evidence="4">
    <location>
        <begin position="20"/>
        <end position="986"/>
    </location>
</feature>
<dbReference type="InterPro" id="IPR017943">
    <property type="entry name" value="Bactericidal_perm-incr_a/b_dom"/>
</dbReference>
<evidence type="ECO:0000313" key="7">
    <source>
        <dbReference type="Proteomes" id="UP000887540"/>
    </source>
</evidence>
<protein>
    <submittedName>
        <fullName evidence="8">BPI2 domain-containing protein</fullName>
    </submittedName>
</protein>
<dbReference type="InterPro" id="IPR001124">
    <property type="entry name" value="Lipid-bd_serum_glycop_C"/>
</dbReference>
<dbReference type="GO" id="GO:0008289">
    <property type="term" value="F:lipid binding"/>
    <property type="evidence" value="ECO:0007669"/>
    <property type="project" value="InterPro"/>
</dbReference>